<evidence type="ECO:0000256" key="1">
    <source>
        <dbReference type="ARBA" id="ARBA00022714"/>
    </source>
</evidence>
<dbReference type="Pfam" id="PF00355">
    <property type="entry name" value="Rieske"/>
    <property type="match status" value="1"/>
</dbReference>
<evidence type="ECO:0000313" key="7">
    <source>
        <dbReference type="Proteomes" id="UP000000270"/>
    </source>
</evidence>
<dbReference type="EMBL" id="AP009384">
    <property type="protein sequence ID" value="BAF89425.1"/>
    <property type="molecule type" value="Genomic_DNA"/>
</dbReference>
<reference evidence="6 7" key="1">
    <citation type="journal article" date="2007" name="Appl. Environ. Microbiol.">
        <title>Rhizobial factors required for stem nodule maturation and maintenance in Sesbania rostrata-Azorhizobium caulinodans ORS571 symbiosis.</title>
        <authorList>
            <person name="Suzuki S."/>
            <person name="Aono T."/>
            <person name="Lee KB."/>
            <person name="Suzuki T."/>
            <person name="Liu CT."/>
            <person name="Miwa H."/>
            <person name="Wakao S."/>
            <person name="Iki T."/>
            <person name="Oyaizu H."/>
        </authorList>
    </citation>
    <scope>NUCLEOTIDE SEQUENCE [LARGE SCALE GENOMIC DNA]</scope>
    <source>
        <strain evidence="7">ATCC 43989 / DSM 5975 / JCM 20966 / LMG 6465 / NBRC 14845 / NCIMB 13405 / ORS 571</strain>
    </source>
</reference>
<protein>
    <recommendedName>
        <fullName evidence="5">Rieske domain-containing protein</fullName>
    </recommendedName>
</protein>
<dbReference type="InterPro" id="IPR017941">
    <property type="entry name" value="Rieske_2Fe-2S"/>
</dbReference>
<keyword evidence="1" id="KW-0001">2Fe-2S</keyword>
<reference evidence="7" key="2">
    <citation type="submission" date="2007-04" db="EMBL/GenBank/DDBJ databases">
        <title>Complete genome sequence of the nitrogen-fixing bacterium Azorhizobium caulinodans ORS571.</title>
        <authorList>
            <person name="Lee K.B."/>
            <person name="Backer P.D."/>
            <person name="Aono T."/>
            <person name="Liu C.T."/>
            <person name="Suzuki S."/>
            <person name="Suzuki T."/>
            <person name="Kaneko T."/>
            <person name="Yamada M."/>
            <person name="Tabata S."/>
            <person name="Kupfer D.M."/>
            <person name="Najar F.Z."/>
            <person name="Wiley G.B."/>
            <person name="Roe B."/>
            <person name="Binnewies T."/>
            <person name="Ussery D."/>
            <person name="Vereecke D."/>
            <person name="Gevers D."/>
            <person name="Holsters M."/>
            <person name="Oyaizu H."/>
        </authorList>
    </citation>
    <scope>NUCLEOTIDE SEQUENCE [LARGE SCALE GENOMIC DNA]</scope>
    <source>
        <strain evidence="7">ATCC 43989 / DSM 5975 / JCM 20966 / LMG 6465 / NBRC 14845 / NCIMB 13405 / ORS 571</strain>
    </source>
</reference>
<dbReference type="CDD" id="cd03467">
    <property type="entry name" value="Rieske"/>
    <property type="match status" value="1"/>
</dbReference>
<reference evidence="6 7" key="6">
    <citation type="journal article" date="2011" name="Appl. Environ. Microbiol.">
        <title>Involvement of the azorhizobial chromosome partition gene (parA) in the onset of bacteroid differentiation during Sesbania rostrata stem nodule development.</title>
        <authorList>
            <person name="Liu CT."/>
            <person name="Lee KB."/>
            <person name="Wang YS."/>
            <person name="Peng MH."/>
            <person name="Lee KT."/>
            <person name="Suzuki S."/>
            <person name="Suzuki T."/>
            <person name="Oyaizu H."/>
        </authorList>
    </citation>
    <scope>NUCLEOTIDE SEQUENCE [LARGE SCALE GENOMIC DNA]</scope>
    <source>
        <strain evidence="7">ATCC 43989 / DSM 5975 / JCM 20966 / LMG 6465 / NBRC 14845 / NCIMB 13405 / ORS 571</strain>
    </source>
</reference>
<feature type="domain" description="Rieske" evidence="5">
    <location>
        <begin position="43"/>
        <end position="154"/>
    </location>
</feature>
<evidence type="ECO:0000313" key="6">
    <source>
        <dbReference type="EMBL" id="BAF89425.1"/>
    </source>
</evidence>
<name>A8IIN1_AZOC5</name>
<dbReference type="InterPro" id="IPR036922">
    <property type="entry name" value="Rieske_2Fe-2S_sf"/>
</dbReference>
<dbReference type="KEGG" id="azc:AZC_3427"/>
<organism evidence="6 7">
    <name type="scientific">Azorhizobium caulinodans (strain ATCC 43989 / DSM 5975 / JCM 20966 / LMG 6465 / NBRC 14845 / NCIMB 13405 / ORS 571)</name>
    <dbReference type="NCBI Taxonomy" id="438753"/>
    <lineage>
        <taxon>Bacteria</taxon>
        <taxon>Pseudomonadati</taxon>
        <taxon>Pseudomonadota</taxon>
        <taxon>Alphaproteobacteria</taxon>
        <taxon>Hyphomicrobiales</taxon>
        <taxon>Xanthobacteraceae</taxon>
        <taxon>Azorhizobium</taxon>
    </lineage>
</organism>
<dbReference type="Proteomes" id="UP000000270">
    <property type="component" value="Chromosome"/>
</dbReference>
<reference evidence="6 7" key="3">
    <citation type="journal article" date="2008" name="BMC Genomics">
        <title>The genome of the versatile nitrogen fixer Azorhizobium caulinodans ORS571.</title>
        <authorList>
            <person name="Lee KB."/>
            <person name="Backer P.D."/>
            <person name="Aono T."/>
            <person name="Liu CT."/>
            <person name="Suzuki S."/>
            <person name="Suzuki T."/>
            <person name="Kaneko T."/>
            <person name="Yamada M."/>
            <person name="Tabata S."/>
            <person name="Kupfer D.M."/>
            <person name="Najar F.Z."/>
            <person name="Wiley G.B."/>
            <person name="Roe B."/>
            <person name="Binnewies T.T."/>
            <person name="Ussery D.W."/>
            <person name="D'Haeze W."/>
            <person name="Herder J.D."/>
            <person name="Gevers D."/>
            <person name="Vereecke D."/>
            <person name="Holsters M."/>
            <person name="Oyaizu H."/>
        </authorList>
    </citation>
    <scope>NUCLEOTIDE SEQUENCE [LARGE SCALE GENOMIC DNA]</scope>
    <source>
        <strain evidence="7">ATCC 43989 / DSM 5975 / JCM 20966 / LMG 6465 / NBRC 14845 / NCIMB 13405 / ORS 571</strain>
    </source>
</reference>
<keyword evidence="3" id="KW-0408">Iron</keyword>
<reference evidence="6 7" key="5">
    <citation type="journal article" date="2010" name="Appl. Environ. Microbiol.">
        <title>phrR-like gene praR of Azorhizobium caulinodans ORS571 is essential for symbiosis with Sesbania rostrata and is involved in expression of reb genes.</title>
        <authorList>
            <person name="Akiba N."/>
            <person name="Aono T."/>
            <person name="Toyazaki H."/>
            <person name="Sato S."/>
            <person name="Oyaizu H."/>
        </authorList>
    </citation>
    <scope>NUCLEOTIDE SEQUENCE [LARGE SCALE GENOMIC DNA]</scope>
    <source>
        <strain evidence="7">ATCC 43989 / DSM 5975 / JCM 20966 / LMG 6465 / NBRC 14845 / NCIMB 13405 / ORS 571</strain>
    </source>
</reference>
<dbReference type="SUPFAM" id="SSF50022">
    <property type="entry name" value="ISP domain"/>
    <property type="match status" value="1"/>
</dbReference>
<dbReference type="Gene3D" id="2.102.10.10">
    <property type="entry name" value="Rieske [2Fe-2S] iron-sulphur domain"/>
    <property type="match status" value="1"/>
</dbReference>
<proteinExistence type="predicted"/>
<sequence>MQISAQVARSGPVTRGTRHRAVGFATPTPQGSRTVPADDIEVYAICHREAISPGEAKAFSLFRRHENGEARPFSIFVIRKSAREYVGYVNVCPHNRTWLNISSGGFLTADRARIACSRHRAEFDIESGTCLSGPCEGASLEPLALTIIAGDVCLCGVSLVEDESVREEPDETMEISIHPE</sequence>
<evidence type="ECO:0000256" key="3">
    <source>
        <dbReference type="ARBA" id="ARBA00023004"/>
    </source>
</evidence>
<evidence type="ECO:0000259" key="5">
    <source>
        <dbReference type="PROSITE" id="PS51296"/>
    </source>
</evidence>
<dbReference type="GO" id="GO:0051537">
    <property type="term" value="F:2 iron, 2 sulfur cluster binding"/>
    <property type="evidence" value="ECO:0007669"/>
    <property type="project" value="UniProtKB-KW"/>
</dbReference>
<evidence type="ECO:0000256" key="4">
    <source>
        <dbReference type="ARBA" id="ARBA00023014"/>
    </source>
</evidence>
<dbReference type="PANTHER" id="PTHR40261">
    <property type="match status" value="1"/>
</dbReference>
<dbReference type="STRING" id="438753.AZC_3427"/>
<reference evidence="6 7" key="4">
    <citation type="journal article" date="2009" name="Appl. Environ. Microbiol.">
        <title>Comparative genome-wide transcriptional profiling of Azorhizobium caulinodans ORS571 grown under free-living and symbiotic conditions.</title>
        <authorList>
            <person name="Tsukada S."/>
            <person name="Aono T."/>
            <person name="Akiba N."/>
            <person name="Lee KB."/>
            <person name="Liu CT."/>
            <person name="Toyazaki H."/>
            <person name="Oyaizu H."/>
        </authorList>
    </citation>
    <scope>NUCLEOTIDE SEQUENCE [LARGE SCALE GENOMIC DNA]</scope>
    <source>
        <strain evidence="7">ATCC 43989 / DSM 5975 / JCM 20966 / LMG 6465 / NBRC 14845 / NCIMB 13405 / ORS 571</strain>
    </source>
</reference>
<accession>A8IIN1</accession>
<evidence type="ECO:0000256" key="2">
    <source>
        <dbReference type="ARBA" id="ARBA00022723"/>
    </source>
</evidence>
<dbReference type="GO" id="GO:0046872">
    <property type="term" value="F:metal ion binding"/>
    <property type="evidence" value="ECO:0007669"/>
    <property type="project" value="UniProtKB-KW"/>
</dbReference>
<keyword evidence="7" id="KW-1185">Reference proteome</keyword>
<dbReference type="eggNOG" id="COG2146">
    <property type="taxonomic scope" value="Bacteria"/>
</dbReference>
<dbReference type="PROSITE" id="PS51296">
    <property type="entry name" value="RIESKE"/>
    <property type="match status" value="1"/>
</dbReference>
<dbReference type="AlphaFoldDB" id="A8IIN1"/>
<gene>
    <name evidence="6" type="ordered locus">AZC_3427</name>
</gene>
<keyword evidence="2" id="KW-0479">Metal-binding</keyword>
<dbReference type="PANTHER" id="PTHR40261:SF1">
    <property type="entry name" value="RIESKE DOMAIN-CONTAINING PROTEIN"/>
    <property type="match status" value="1"/>
</dbReference>
<keyword evidence="4" id="KW-0411">Iron-sulfur</keyword>
<dbReference type="HOGENOM" id="CLU_055690_4_0_5"/>